<evidence type="ECO:0000313" key="3">
    <source>
        <dbReference type="Proteomes" id="UP000305709"/>
    </source>
</evidence>
<organism evidence="2 3">
    <name type="scientific">Rubellimicrobium roseum</name>
    <dbReference type="NCBI Taxonomy" id="687525"/>
    <lineage>
        <taxon>Bacteria</taxon>
        <taxon>Pseudomonadati</taxon>
        <taxon>Pseudomonadota</taxon>
        <taxon>Alphaproteobacteria</taxon>
        <taxon>Rhodobacterales</taxon>
        <taxon>Roseobacteraceae</taxon>
        <taxon>Rubellimicrobium</taxon>
    </lineage>
</organism>
<evidence type="ECO:0000313" key="2">
    <source>
        <dbReference type="EMBL" id="TNC66556.1"/>
    </source>
</evidence>
<feature type="compositionally biased region" description="Acidic residues" evidence="1">
    <location>
        <begin position="218"/>
        <end position="230"/>
    </location>
</feature>
<evidence type="ECO:0000256" key="1">
    <source>
        <dbReference type="SAM" id="MobiDB-lite"/>
    </source>
</evidence>
<accession>A0A5C4N6K4</accession>
<comment type="caution">
    <text evidence="2">The sequence shown here is derived from an EMBL/GenBank/DDBJ whole genome shotgun (WGS) entry which is preliminary data.</text>
</comment>
<protein>
    <submittedName>
        <fullName evidence="2">Uncharacterized protein</fullName>
    </submittedName>
</protein>
<proteinExistence type="predicted"/>
<dbReference type="AlphaFoldDB" id="A0A5C4N6K4"/>
<feature type="compositionally biased region" description="Low complexity" evidence="1">
    <location>
        <begin position="181"/>
        <end position="195"/>
    </location>
</feature>
<feature type="compositionally biased region" description="Basic and acidic residues" evidence="1">
    <location>
        <begin position="166"/>
        <end position="176"/>
    </location>
</feature>
<name>A0A5C4N6K4_9RHOB</name>
<sequence length="230" mass="26161">MQVPDPKIPKAWPALKEVRKDTLPKEVRRATREATKTTYKKSQKLAASGKAADKKQASWFVLRHVSLLGWVLLQLDQVAALRRLFPEEPRRRRGIPSLVENPFYWLLLHTLSLGDNKTSEGILLRNANLLLYAHRHSIPPYLVVEFIKGIKDAKRINEKVANGEYEPWHPLHKRPESVSGTTTKAKASSTKPQSAFDKILARDWKAQLVDDSPGEKADDSDDDQDSDRIE</sequence>
<dbReference type="EMBL" id="VDFV01000032">
    <property type="protein sequence ID" value="TNC66556.1"/>
    <property type="molecule type" value="Genomic_DNA"/>
</dbReference>
<reference evidence="2 3" key="1">
    <citation type="submission" date="2019-06" db="EMBL/GenBank/DDBJ databases">
        <authorList>
            <person name="Jiang L."/>
        </authorList>
    </citation>
    <scope>NUCLEOTIDE SEQUENCE [LARGE SCALE GENOMIC DNA]</scope>
    <source>
        <strain evidence="2 3">YIM 48858</strain>
    </source>
</reference>
<dbReference type="RefSeq" id="WP_139082773.1">
    <property type="nucleotide sequence ID" value="NZ_VDFV01000032.1"/>
</dbReference>
<gene>
    <name evidence="2" type="ORF">FHG71_16340</name>
</gene>
<dbReference type="Proteomes" id="UP000305709">
    <property type="component" value="Unassembled WGS sequence"/>
</dbReference>
<feature type="region of interest" description="Disordered" evidence="1">
    <location>
        <begin position="166"/>
        <end position="230"/>
    </location>
</feature>
<keyword evidence="3" id="KW-1185">Reference proteome</keyword>
<dbReference type="OrthoDB" id="7595200at2"/>